<sequence>MFASSFPSYSLLPSPLAPLSLYHSMDIHEDKEKNLVTAMFELPGMKKEDLNIDDHDGRLTVSGEIKSSEETLTLPKGVKGDDVKASLENGVLTVTFPRSTPETAPNEVTVL</sequence>
<reference evidence="5 6" key="1">
    <citation type="journal article" date="2020" name="ISME J.">
        <title>Uncovering the hidden diversity of litter-decomposition mechanisms in mushroom-forming fungi.</title>
        <authorList>
            <person name="Floudas D."/>
            <person name="Bentzer J."/>
            <person name="Ahren D."/>
            <person name="Johansson T."/>
            <person name="Persson P."/>
            <person name="Tunlid A."/>
        </authorList>
    </citation>
    <scope>NUCLEOTIDE SEQUENCE [LARGE SCALE GENOMIC DNA]</scope>
    <source>
        <strain evidence="5 6">CBS 291.85</strain>
    </source>
</reference>
<dbReference type="Gene3D" id="2.60.40.790">
    <property type="match status" value="1"/>
</dbReference>
<keyword evidence="1" id="KW-0346">Stress response</keyword>
<name>A0A8H5LRV6_9AGAR</name>
<comment type="similarity">
    <text evidence="2 3">Belongs to the small heat shock protein (HSP20) family.</text>
</comment>
<evidence type="ECO:0000256" key="3">
    <source>
        <dbReference type="RuleBase" id="RU003616"/>
    </source>
</evidence>
<evidence type="ECO:0000313" key="6">
    <source>
        <dbReference type="Proteomes" id="UP000559256"/>
    </source>
</evidence>
<protein>
    <recommendedName>
        <fullName evidence="4">SHSP domain-containing protein</fullName>
    </recommendedName>
</protein>
<comment type="caution">
    <text evidence="5">The sequence shown here is derived from an EMBL/GenBank/DDBJ whole genome shotgun (WGS) entry which is preliminary data.</text>
</comment>
<keyword evidence="6" id="KW-1185">Reference proteome</keyword>
<evidence type="ECO:0000313" key="5">
    <source>
        <dbReference type="EMBL" id="KAF5367119.1"/>
    </source>
</evidence>
<dbReference type="EMBL" id="JAACJM010000020">
    <property type="protein sequence ID" value="KAF5367119.1"/>
    <property type="molecule type" value="Genomic_DNA"/>
</dbReference>
<feature type="domain" description="SHSP" evidence="4">
    <location>
        <begin position="18"/>
        <end position="111"/>
    </location>
</feature>
<dbReference type="Pfam" id="PF00011">
    <property type="entry name" value="HSP20"/>
    <property type="match status" value="1"/>
</dbReference>
<dbReference type="PROSITE" id="PS01031">
    <property type="entry name" value="SHSP"/>
    <property type="match status" value="1"/>
</dbReference>
<gene>
    <name evidence="5" type="ORF">D9758_003857</name>
</gene>
<evidence type="ECO:0000256" key="1">
    <source>
        <dbReference type="ARBA" id="ARBA00023016"/>
    </source>
</evidence>
<dbReference type="CDD" id="cd06464">
    <property type="entry name" value="ACD_sHsps-like"/>
    <property type="match status" value="1"/>
</dbReference>
<dbReference type="InterPro" id="IPR008978">
    <property type="entry name" value="HSP20-like_chaperone"/>
</dbReference>
<organism evidence="5 6">
    <name type="scientific">Tetrapyrgos nigripes</name>
    <dbReference type="NCBI Taxonomy" id="182062"/>
    <lineage>
        <taxon>Eukaryota</taxon>
        <taxon>Fungi</taxon>
        <taxon>Dikarya</taxon>
        <taxon>Basidiomycota</taxon>
        <taxon>Agaricomycotina</taxon>
        <taxon>Agaricomycetes</taxon>
        <taxon>Agaricomycetidae</taxon>
        <taxon>Agaricales</taxon>
        <taxon>Marasmiineae</taxon>
        <taxon>Marasmiaceae</taxon>
        <taxon>Tetrapyrgos</taxon>
    </lineage>
</organism>
<dbReference type="SUPFAM" id="SSF49764">
    <property type="entry name" value="HSP20-like chaperones"/>
    <property type="match status" value="1"/>
</dbReference>
<dbReference type="Proteomes" id="UP000559256">
    <property type="component" value="Unassembled WGS sequence"/>
</dbReference>
<dbReference type="AlphaFoldDB" id="A0A8H5LRV6"/>
<evidence type="ECO:0000256" key="2">
    <source>
        <dbReference type="PROSITE-ProRule" id="PRU00285"/>
    </source>
</evidence>
<dbReference type="OrthoDB" id="1431247at2759"/>
<dbReference type="PANTHER" id="PTHR11527">
    <property type="entry name" value="HEAT-SHOCK PROTEIN 20 FAMILY MEMBER"/>
    <property type="match status" value="1"/>
</dbReference>
<proteinExistence type="inferred from homology"/>
<dbReference type="InterPro" id="IPR031107">
    <property type="entry name" value="Small_HSP"/>
</dbReference>
<accession>A0A8H5LRV6</accession>
<evidence type="ECO:0000259" key="4">
    <source>
        <dbReference type="PROSITE" id="PS01031"/>
    </source>
</evidence>
<dbReference type="InterPro" id="IPR002068">
    <property type="entry name" value="A-crystallin/Hsp20_dom"/>
</dbReference>